<dbReference type="Pfam" id="PF05585">
    <property type="entry name" value="DUF1758"/>
    <property type="match status" value="1"/>
</dbReference>
<feature type="non-terminal residue" evidence="2">
    <location>
        <position position="1"/>
    </location>
</feature>
<reference evidence="2" key="1">
    <citation type="submission" date="2013-07" db="EMBL/GenBank/DDBJ databases">
        <title>Midgut Transcriptome Profiling of Anoplphora glabripennis, a Lignocellulose Degrading, Wood-Boring Cerambycid.</title>
        <authorList>
            <person name="Scully E.D."/>
            <person name="Hoover K."/>
            <person name="Carlson J.E."/>
            <person name="Tien M."/>
            <person name="Geib S.M."/>
        </authorList>
    </citation>
    <scope>NUCLEOTIDE SEQUENCE</scope>
</reference>
<dbReference type="SUPFAM" id="SSF50630">
    <property type="entry name" value="Acid proteases"/>
    <property type="match status" value="1"/>
</dbReference>
<dbReference type="InterPro" id="IPR021109">
    <property type="entry name" value="Peptidase_aspartic_dom_sf"/>
</dbReference>
<sequence length="164" mass="17987">TLLHTPADEHIQINNSEASTSSSQVVIRENEPVTTLNNSTLLTHNENNLQILLATVQVNVACSNGDLIQARALLDSGSQTSFITTNLFKRLKLPAYHQNLQILGLSSSAININNIVDIDIYSRTTQYRVNVSCAILDNITTNLPHCAVDTNKFKIPSHIILADP</sequence>
<feature type="non-terminal residue" evidence="2">
    <location>
        <position position="164"/>
    </location>
</feature>
<name>V5FUH2_ANOGL</name>
<organism evidence="2">
    <name type="scientific">Anoplophora glabripennis</name>
    <name type="common">Asian longhorn beetle</name>
    <name type="synonym">Anoplophora nobilis</name>
    <dbReference type="NCBI Taxonomy" id="217634"/>
    <lineage>
        <taxon>Eukaryota</taxon>
        <taxon>Metazoa</taxon>
        <taxon>Ecdysozoa</taxon>
        <taxon>Arthropoda</taxon>
        <taxon>Hexapoda</taxon>
        <taxon>Insecta</taxon>
        <taxon>Pterygota</taxon>
        <taxon>Neoptera</taxon>
        <taxon>Endopterygota</taxon>
        <taxon>Coleoptera</taxon>
        <taxon>Polyphaga</taxon>
        <taxon>Cucujiformia</taxon>
        <taxon>Chrysomeloidea</taxon>
        <taxon>Cerambycidae</taxon>
        <taxon>Lamiinae</taxon>
        <taxon>Lamiini</taxon>
        <taxon>Anoplophora</taxon>
    </lineage>
</organism>
<proteinExistence type="predicted"/>
<protein>
    <recommendedName>
        <fullName evidence="1">DUF1758 domain-containing protein</fullName>
    </recommendedName>
</protein>
<evidence type="ECO:0000259" key="1">
    <source>
        <dbReference type="Pfam" id="PF05585"/>
    </source>
</evidence>
<dbReference type="Gene3D" id="2.40.70.10">
    <property type="entry name" value="Acid Proteases"/>
    <property type="match status" value="1"/>
</dbReference>
<dbReference type="EMBL" id="GALX01007166">
    <property type="protein sequence ID" value="JAB61300.1"/>
    <property type="molecule type" value="Transcribed_RNA"/>
</dbReference>
<dbReference type="AlphaFoldDB" id="V5FUH2"/>
<feature type="domain" description="DUF1758" evidence="1">
    <location>
        <begin position="69"/>
        <end position="143"/>
    </location>
</feature>
<evidence type="ECO:0000313" key="2">
    <source>
        <dbReference type="EMBL" id="JAB61300.1"/>
    </source>
</evidence>
<accession>V5FUH2</accession>
<dbReference type="InterPro" id="IPR008737">
    <property type="entry name" value="DUF1758"/>
</dbReference>